<feature type="region of interest" description="Disordered" evidence="8">
    <location>
        <begin position="272"/>
        <end position="306"/>
    </location>
</feature>
<feature type="compositionally biased region" description="Polar residues" evidence="8">
    <location>
        <begin position="1"/>
        <end position="20"/>
    </location>
</feature>
<keyword evidence="6 7" id="KW-0968">Cytoplasmic vesicle</keyword>
<feature type="compositionally biased region" description="Low complexity" evidence="8">
    <location>
        <begin position="282"/>
        <end position="306"/>
    </location>
</feature>
<comment type="function">
    <text evidence="1 7">Clathrin is the major protein of the polyhedral coat of coated pits and vesicles.</text>
</comment>
<evidence type="ECO:0000256" key="4">
    <source>
        <dbReference type="ARBA" id="ARBA00023136"/>
    </source>
</evidence>
<keyword evidence="4 7" id="KW-0472">Membrane</keyword>
<evidence type="ECO:0000256" key="1">
    <source>
        <dbReference type="ARBA" id="ARBA00003913"/>
    </source>
</evidence>
<organism evidence="9 10">
    <name type="scientific">Nepenthes gracilis</name>
    <name type="common">Slender pitcher plant</name>
    <dbReference type="NCBI Taxonomy" id="150966"/>
    <lineage>
        <taxon>Eukaryota</taxon>
        <taxon>Viridiplantae</taxon>
        <taxon>Streptophyta</taxon>
        <taxon>Embryophyta</taxon>
        <taxon>Tracheophyta</taxon>
        <taxon>Spermatophyta</taxon>
        <taxon>Magnoliopsida</taxon>
        <taxon>eudicotyledons</taxon>
        <taxon>Gunneridae</taxon>
        <taxon>Pentapetalae</taxon>
        <taxon>Caryophyllales</taxon>
        <taxon>Nepenthaceae</taxon>
        <taxon>Nepenthes</taxon>
    </lineage>
</organism>
<dbReference type="GO" id="GO:0005198">
    <property type="term" value="F:structural molecule activity"/>
    <property type="evidence" value="ECO:0007669"/>
    <property type="project" value="InterPro"/>
</dbReference>
<evidence type="ECO:0000313" key="9">
    <source>
        <dbReference type="EMBL" id="GMH30561.1"/>
    </source>
</evidence>
<sequence>MASFTDSFDQIGIDSQQPASLTRPLDDDGYLVYDPRSSSRRLDSLPNFSESESVRESVDDSLNFNNGGSNSTFDSGNGVFEFDQSLDKPVGDEFSTFSPEPIAASDAVNGVFVVTGGPVLPPPSEMPEEGFALSEWRRQNAIHLEQKEKKEKELLGQIINVAIEYKAAFHEKRRATCDNNKASNREKEKLFLANHEKFHKEADKGYWKAIAELIPNEVPAIEKKGKKDQGKEPSIVILQGPKPGKLTDLSRLRHIHLKLKHEAPPHLKLCWPSASPAEDAKASSTAPNSSNTAAAVAASTEAVVVA</sequence>
<dbReference type="PANTHER" id="PTHR10639:SF24">
    <property type="entry name" value="CLATHRIN LIGHT CHAIN 3"/>
    <property type="match status" value="1"/>
</dbReference>
<gene>
    <name evidence="9" type="ORF">Nepgr_032404</name>
</gene>
<evidence type="ECO:0000256" key="6">
    <source>
        <dbReference type="ARBA" id="ARBA00023329"/>
    </source>
</evidence>
<dbReference type="InterPro" id="IPR000996">
    <property type="entry name" value="Clathrin_L-chain"/>
</dbReference>
<evidence type="ECO:0000256" key="8">
    <source>
        <dbReference type="SAM" id="MobiDB-lite"/>
    </source>
</evidence>
<evidence type="ECO:0000313" key="10">
    <source>
        <dbReference type="Proteomes" id="UP001279734"/>
    </source>
</evidence>
<name>A0AAD3TK82_NEPGR</name>
<protein>
    <recommendedName>
        <fullName evidence="7">Clathrin light chain</fullName>
    </recommendedName>
</protein>
<evidence type="ECO:0000256" key="2">
    <source>
        <dbReference type="ARBA" id="ARBA00004180"/>
    </source>
</evidence>
<dbReference type="AlphaFoldDB" id="A0AAD3TK82"/>
<comment type="subcellular location">
    <subcellularLocation>
        <location evidence="2 7">Cytoplasmic vesicle membrane</location>
        <topology evidence="2 7">Peripheral membrane protein</topology>
        <orientation evidence="2 7">Cytoplasmic side</orientation>
    </subcellularLocation>
    <subcellularLocation>
        <location evidence="7">Membrane</location>
        <location evidence="7">Coated pit</location>
        <topology evidence="7">Peripheral membrane protein</topology>
        <orientation evidence="7">Cytoplasmic side</orientation>
    </subcellularLocation>
    <text evidence="7">Cytoplasmic face of coated pits and vesicles.</text>
</comment>
<feature type="region of interest" description="Disordered" evidence="8">
    <location>
        <begin position="1"/>
        <end position="77"/>
    </location>
</feature>
<dbReference type="Proteomes" id="UP001279734">
    <property type="component" value="Unassembled WGS sequence"/>
</dbReference>
<accession>A0AAD3TK82</accession>
<feature type="compositionally biased region" description="Polar residues" evidence="8">
    <location>
        <begin position="62"/>
        <end position="75"/>
    </location>
</feature>
<dbReference type="GO" id="GO:0030132">
    <property type="term" value="C:clathrin coat of coated pit"/>
    <property type="evidence" value="ECO:0007669"/>
    <property type="project" value="InterPro"/>
</dbReference>
<keyword evidence="5 7" id="KW-0168">Coated pit</keyword>
<dbReference type="GO" id="GO:0032050">
    <property type="term" value="F:clathrin heavy chain binding"/>
    <property type="evidence" value="ECO:0007669"/>
    <property type="project" value="TreeGrafter"/>
</dbReference>
<dbReference type="GO" id="GO:0030130">
    <property type="term" value="C:clathrin coat of trans-Golgi network vesicle"/>
    <property type="evidence" value="ECO:0007669"/>
    <property type="project" value="InterPro"/>
</dbReference>
<evidence type="ECO:0000256" key="5">
    <source>
        <dbReference type="ARBA" id="ARBA00023176"/>
    </source>
</evidence>
<dbReference type="PANTHER" id="PTHR10639">
    <property type="entry name" value="CLATHRIN LIGHT CHAIN"/>
    <property type="match status" value="1"/>
</dbReference>
<evidence type="ECO:0000256" key="7">
    <source>
        <dbReference type="RuleBase" id="RU363137"/>
    </source>
</evidence>
<reference evidence="9" key="1">
    <citation type="submission" date="2023-05" db="EMBL/GenBank/DDBJ databases">
        <title>Nepenthes gracilis genome sequencing.</title>
        <authorList>
            <person name="Fukushima K."/>
        </authorList>
    </citation>
    <scope>NUCLEOTIDE SEQUENCE</scope>
    <source>
        <strain evidence="9">SING2019-196</strain>
    </source>
</reference>
<comment type="similarity">
    <text evidence="3 7">Belongs to the clathrin light chain family.</text>
</comment>
<dbReference type="EMBL" id="BSYO01000038">
    <property type="protein sequence ID" value="GMH30561.1"/>
    <property type="molecule type" value="Genomic_DNA"/>
</dbReference>
<comment type="caution">
    <text evidence="9">The sequence shown here is derived from an EMBL/GenBank/DDBJ whole genome shotgun (WGS) entry which is preliminary data.</text>
</comment>
<keyword evidence="10" id="KW-1185">Reference proteome</keyword>
<proteinExistence type="inferred from homology"/>
<dbReference type="GO" id="GO:0006886">
    <property type="term" value="P:intracellular protein transport"/>
    <property type="evidence" value="ECO:0007669"/>
    <property type="project" value="InterPro"/>
</dbReference>
<evidence type="ECO:0000256" key="3">
    <source>
        <dbReference type="ARBA" id="ARBA00005263"/>
    </source>
</evidence>
<dbReference type="GO" id="GO:0072583">
    <property type="term" value="P:clathrin-dependent endocytosis"/>
    <property type="evidence" value="ECO:0007669"/>
    <property type="project" value="TreeGrafter"/>
</dbReference>
<dbReference type="Pfam" id="PF01086">
    <property type="entry name" value="Clathrin_lg_ch"/>
    <property type="match status" value="1"/>
</dbReference>